<accession>A0A3M6UP49</accession>
<feature type="domain" description="PD-(D/E)XK endonuclease-like" evidence="2">
    <location>
        <begin position="165"/>
        <end position="247"/>
    </location>
</feature>
<dbReference type="Pfam" id="PF12705">
    <property type="entry name" value="PDDEXK_1"/>
    <property type="match status" value="1"/>
</dbReference>
<dbReference type="EMBL" id="RCHS01001065">
    <property type="protein sequence ID" value="RMX55395.1"/>
    <property type="molecule type" value="Genomic_DNA"/>
</dbReference>
<name>A0A3M6UP49_POCDA</name>
<gene>
    <name evidence="3" type="ORF">pdam_00010137</name>
</gene>
<evidence type="ECO:0000313" key="3">
    <source>
        <dbReference type="EMBL" id="RMX55395.1"/>
    </source>
</evidence>
<keyword evidence="1" id="KW-0540">Nuclease</keyword>
<dbReference type="Proteomes" id="UP000275408">
    <property type="component" value="Unassembled WGS sequence"/>
</dbReference>
<keyword evidence="1" id="KW-0269">Exonuclease</keyword>
<dbReference type="Gene3D" id="3.90.320.10">
    <property type="match status" value="1"/>
</dbReference>
<proteinExistence type="inferred from homology"/>
<dbReference type="PANTHER" id="PTHR31340:SF3">
    <property type="entry name" value="MITOCHONDRIAL GENOME MAINTENANCE EXONUCLEASE 1"/>
    <property type="match status" value="1"/>
</dbReference>
<dbReference type="GO" id="GO:0006264">
    <property type="term" value="P:mitochondrial DNA replication"/>
    <property type="evidence" value="ECO:0007669"/>
    <property type="project" value="TreeGrafter"/>
</dbReference>
<dbReference type="EC" id="3.1.-.-" evidence="1"/>
<organism evidence="3 4">
    <name type="scientific">Pocillopora damicornis</name>
    <name type="common">Cauliflower coral</name>
    <name type="synonym">Millepora damicornis</name>
    <dbReference type="NCBI Taxonomy" id="46731"/>
    <lineage>
        <taxon>Eukaryota</taxon>
        <taxon>Metazoa</taxon>
        <taxon>Cnidaria</taxon>
        <taxon>Anthozoa</taxon>
        <taxon>Hexacorallia</taxon>
        <taxon>Scleractinia</taxon>
        <taxon>Astrocoeniina</taxon>
        <taxon>Pocilloporidae</taxon>
        <taxon>Pocillopora</taxon>
    </lineage>
</organism>
<protein>
    <recommendedName>
        <fullName evidence="1">Mitochondrial genome maintenance exonuclease 1</fullName>
        <ecNumber evidence="1">3.1.-.-</ecNumber>
    </recommendedName>
</protein>
<feature type="active site" evidence="1">
    <location>
        <position position="198"/>
    </location>
</feature>
<dbReference type="AlphaFoldDB" id="A0A3M6UP49"/>
<feature type="active site" evidence="1">
    <location>
        <position position="211"/>
    </location>
</feature>
<dbReference type="GO" id="GO:0043504">
    <property type="term" value="P:mitochondrial DNA repair"/>
    <property type="evidence" value="ECO:0007669"/>
    <property type="project" value="UniProtKB-UniRule"/>
</dbReference>
<keyword evidence="1" id="KW-0378">Hydrolase</keyword>
<sequence length="399" mass="45201">MALLKLQGTYGYSRKLLLRWNRCGFRFKTNPKNISQLDNDTDGAESEIHSLFVNPSRGANQEAVSSLLESPLSLQYMNRNQNGERIYLGKYPSVTSILGQTKPPNEHFALLNWRKAQISELGKKKFNKQAQITFRKGQLFHQAVQLYFNSSNVPVLEEGSSDAGYWQSVKHVLKDVTNVVAVESAVAHPLLQYAGTLDLIAEYKGTLSVIDWKTSAKHKTNLKDCYSYPQQIVAYAGAVNFDENYPFQVCNGVIVIAYENGDPADVHCLSQEMCESYWLEWLARLQQYRKKFPECVISETDSEARETRNDVHEGCKFEASTDSPRSRSVNSIGVPLKSLGRIVKDEDVIDDEKVVDEEEFLSKRRFYGFSALLAMIKSPEALKRLCQSILQRVSSKGKK</sequence>
<evidence type="ECO:0000259" key="2">
    <source>
        <dbReference type="Pfam" id="PF12705"/>
    </source>
</evidence>
<dbReference type="InterPro" id="IPR038726">
    <property type="entry name" value="PDDEXK_AddAB-type"/>
</dbReference>
<dbReference type="GO" id="GO:0005739">
    <property type="term" value="C:mitochondrion"/>
    <property type="evidence" value="ECO:0007669"/>
    <property type="project" value="UniProtKB-SubCell"/>
</dbReference>
<evidence type="ECO:0000256" key="1">
    <source>
        <dbReference type="HAMAP-Rule" id="MF_03030"/>
    </source>
</evidence>
<keyword evidence="1" id="KW-0496">Mitochondrion</keyword>
<keyword evidence="4" id="KW-1185">Reference proteome</keyword>
<reference evidence="3 4" key="1">
    <citation type="journal article" date="2018" name="Sci. Rep.">
        <title>Comparative analysis of the Pocillopora damicornis genome highlights role of immune system in coral evolution.</title>
        <authorList>
            <person name="Cunning R."/>
            <person name="Bay R.A."/>
            <person name="Gillette P."/>
            <person name="Baker A.C."/>
            <person name="Traylor-Knowles N."/>
        </authorList>
    </citation>
    <scope>NUCLEOTIDE SEQUENCE [LARGE SCALE GENOMIC DNA]</scope>
    <source>
        <strain evidence="3">RSMAS</strain>
        <tissue evidence="3">Whole animal</tissue>
    </source>
</reference>
<dbReference type="GO" id="GO:0008297">
    <property type="term" value="F:single-stranded DNA exodeoxyribonuclease activity"/>
    <property type="evidence" value="ECO:0007669"/>
    <property type="project" value="UniProtKB-UniRule"/>
</dbReference>
<evidence type="ECO:0000313" key="4">
    <source>
        <dbReference type="Proteomes" id="UP000275408"/>
    </source>
</evidence>
<feature type="active site" evidence="1">
    <location>
        <position position="213"/>
    </location>
</feature>
<dbReference type="OrthoDB" id="5777131at2759"/>
<dbReference type="HAMAP" id="MF_03030">
    <property type="entry name" value="MGME1"/>
    <property type="match status" value="1"/>
</dbReference>
<comment type="similarity">
    <text evidence="1">Belongs to the MGME1 family.</text>
</comment>
<comment type="subcellular location">
    <subcellularLocation>
        <location evidence="1">Mitochondrion</location>
    </subcellularLocation>
</comment>
<comment type="function">
    <text evidence="1">Metal-dependent single-stranded DNA (ssDNA) exonuclease involved in mitochondrial genome maintenance.</text>
</comment>
<dbReference type="InterPro" id="IPR011604">
    <property type="entry name" value="PDDEXK-like_dom_sf"/>
</dbReference>
<comment type="caution">
    <text evidence="3">The sequence shown here is derived from an EMBL/GenBank/DDBJ whole genome shotgun (WGS) entry which is preliminary data.</text>
</comment>
<dbReference type="PANTHER" id="PTHR31340">
    <property type="entry name" value="MITOCHONDRIAL GENOME MAINTENANCE EXONUCLEASE 1"/>
    <property type="match status" value="1"/>
</dbReference>